<dbReference type="Gene3D" id="3.30.450.20">
    <property type="entry name" value="PAS domain"/>
    <property type="match status" value="1"/>
</dbReference>
<dbReference type="CDD" id="cd00082">
    <property type="entry name" value="HisKA"/>
    <property type="match status" value="1"/>
</dbReference>
<name>A0AAD1G1N4_SPHMI</name>
<dbReference type="GO" id="GO:0008299">
    <property type="term" value="P:isoprenoid biosynthetic process"/>
    <property type="evidence" value="ECO:0007669"/>
    <property type="project" value="InterPro"/>
</dbReference>
<dbReference type="PRINTS" id="PR00344">
    <property type="entry name" value="BCTRLSENSOR"/>
</dbReference>
<dbReference type="SUPFAM" id="SSF55785">
    <property type="entry name" value="PYP-like sensor domain (PAS domain)"/>
    <property type="match status" value="1"/>
</dbReference>
<gene>
    <name evidence="9" type="ORF">DFR51_1638</name>
    <name evidence="8" type="ORF">SmB9_27400</name>
</gene>
<dbReference type="Proteomes" id="UP000276029">
    <property type="component" value="Unassembled WGS sequence"/>
</dbReference>
<dbReference type="Pfam" id="PF02518">
    <property type="entry name" value="HATPase_c"/>
    <property type="match status" value="1"/>
</dbReference>
<sequence length="822" mass="87662">MTTHSDSRFPANTEELPDPIEWPRLPGAQRHMAIVIAGAVLLGLVSTVLVGWAMDSWEIASLYGAMILASAVVAYFSALGRARRGAGGIDWTMMRTALDSRSDALAVTDAEGKLVCANAAYGTRCDGYPSPFDLAGEDEASRGRITNIAEQARRDGNGFVEIDQTVGGARRKLRVSVRPADTARNYLLWTLRRGTAEKAMDDTIAMLEGPAGIWLGSAGLMIVMANPSGEIIAANGAFKNAITGTAGRVPTNLVDILEAGEDGARRMKTGSGTNIPVRLIELPLGNQKEAGTSAYVFLILREGAAAAETGTPVPDSLPALLSVLPIGLALADRDGRFTFMNESFAAIAGVEEGSELRYPSDLVVDEDKTMVSDAVRRAAASIERARDLRVHLKHKPEEPVALTVGKAPGAGGPAVVLSLKDNQEQLKLEKQIAQATKMQAVGQLAGGVAHDFNNILTAVIGYCDLMLLRHTPGDSDFDDINQIRQNANRAANLVRQLLAFSRQQTLRPQLIHVSDIVGELSHLLKRLLGETVTLTVKHGRSLAPVRADPGQMEQVIVNLAVNARDAMPEGGELTISTFAVSAREAKKLDREGMPAGEYVAIAVKDTGTGIPPEILGKIFEPFFTTKEVGRGTGLGLSTVYGIVKQSGGFIFADSMVGGGTTFTIYLPAQEALPEAVPAAAGENGGDPWGQGKILLVEDEAMVRAVAERALTRKGYEVLTAGHGEEALEILERLPEGVDLLISDVVMPTMDGPTLVQHARKTFPDLKIIFMSGYAEEQLRKSIDVPDVAFLAKPFSVQELSDKVRHEIARGKARGKAEPAAAK</sequence>
<dbReference type="Proteomes" id="UP000275727">
    <property type="component" value="Chromosome"/>
</dbReference>
<dbReference type="Gene3D" id="3.40.50.2300">
    <property type="match status" value="1"/>
</dbReference>
<dbReference type="EC" id="2.7.13.3" evidence="2"/>
<keyword evidence="11" id="KW-1185">Reference proteome</keyword>
<evidence type="ECO:0000313" key="8">
    <source>
        <dbReference type="EMBL" id="BBE35082.1"/>
    </source>
</evidence>
<dbReference type="InterPro" id="IPR018294">
    <property type="entry name" value="ISPD_synthase_CS"/>
</dbReference>
<dbReference type="SUPFAM" id="SSF47384">
    <property type="entry name" value="Homodimeric domain of signal transducing histidine kinase"/>
    <property type="match status" value="1"/>
</dbReference>
<dbReference type="SMART" id="SM00388">
    <property type="entry name" value="HisKA"/>
    <property type="match status" value="1"/>
</dbReference>
<keyword evidence="8" id="KW-0808">Transferase</keyword>
<dbReference type="InterPro" id="IPR011006">
    <property type="entry name" value="CheY-like_superfamily"/>
</dbReference>
<dbReference type="InterPro" id="IPR003661">
    <property type="entry name" value="HisK_dim/P_dom"/>
</dbReference>
<dbReference type="PROSITE" id="PS50109">
    <property type="entry name" value="HIS_KIN"/>
    <property type="match status" value="1"/>
</dbReference>
<dbReference type="GO" id="GO:0000155">
    <property type="term" value="F:phosphorelay sensor kinase activity"/>
    <property type="evidence" value="ECO:0007669"/>
    <property type="project" value="InterPro"/>
</dbReference>
<dbReference type="EMBL" id="AP018711">
    <property type="protein sequence ID" value="BBE35082.1"/>
    <property type="molecule type" value="Genomic_DNA"/>
</dbReference>
<dbReference type="InterPro" id="IPR036890">
    <property type="entry name" value="HATPase_C_sf"/>
</dbReference>
<evidence type="ECO:0000259" key="6">
    <source>
        <dbReference type="PROSITE" id="PS50109"/>
    </source>
</evidence>
<dbReference type="Pfam" id="PF00512">
    <property type="entry name" value="HisKA"/>
    <property type="match status" value="1"/>
</dbReference>
<dbReference type="FunFam" id="1.10.287.130:FF:000037">
    <property type="entry name" value="Hybrid sensor histidine kinase/response regulator"/>
    <property type="match status" value="1"/>
</dbReference>
<evidence type="ECO:0000256" key="3">
    <source>
        <dbReference type="ARBA" id="ARBA00022553"/>
    </source>
</evidence>
<dbReference type="EMBL" id="RBWX01000007">
    <property type="protein sequence ID" value="RKS92062.1"/>
    <property type="molecule type" value="Genomic_DNA"/>
</dbReference>
<evidence type="ECO:0000313" key="9">
    <source>
        <dbReference type="EMBL" id="RKS92062.1"/>
    </source>
</evidence>
<dbReference type="Pfam" id="PF00072">
    <property type="entry name" value="Response_reg"/>
    <property type="match status" value="1"/>
</dbReference>
<dbReference type="PANTHER" id="PTHR43065:SF42">
    <property type="entry name" value="TWO-COMPONENT SENSOR PPRA"/>
    <property type="match status" value="1"/>
</dbReference>
<evidence type="ECO:0000256" key="2">
    <source>
        <dbReference type="ARBA" id="ARBA00012438"/>
    </source>
</evidence>
<feature type="transmembrane region" description="Helical" evidence="5">
    <location>
        <begin position="60"/>
        <end position="79"/>
    </location>
</feature>
<dbReference type="PROSITE" id="PS50110">
    <property type="entry name" value="RESPONSE_REGULATORY"/>
    <property type="match status" value="1"/>
</dbReference>
<dbReference type="SUPFAM" id="SSF55874">
    <property type="entry name" value="ATPase domain of HSP90 chaperone/DNA topoisomerase II/histidine kinase"/>
    <property type="match status" value="1"/>
</dbReference>
<dbReference type="InterPro" id="IPR003594">
    <property type="entry name" value="HATPase_dom"/>
</dbReference>
<reference evidence="8 10" key="1">
    <citation type="submission" date="2018-06" db="EMBL/GenBank/DDBJ databases">
        <title>Complete Genome Sequence of the Microcystin-Degrading Bacterium Sphingosinicella microcystinivorans Strain B-9.</title>
        <authorList>
            <person name="Jin H."/>
            <person name="Nishizawa T."/>
            <person name="Guo Y."/>
            <person name="Nishizawa A."/>
            <person name="Park H."/>
            <person name="Kato H."/>
            <person name="Tsuji K."/>
            <person name="Harada K."/>
        </authorList>
    </citation>
    <scope>NUCLEOTIDE SEQUENCE [LARGE SCALE GENOMIC DNA]</scope>
    <source>
        <strain evidence="8 10">B9</strain>
    </source>
</reference>
<dbReference type="Gene3D" id="3.30.565.10">
    <property type="entry name" value="Histidine kinase-like ATPase, C-terminal domain"/>
    <property type="match status" value="1"/>
</dbReference>
<dbReference type="AlphaFoldDB" id="A0AAD1G1N4"/>
<comment type="catalytic activity">
    <reaction evidence="1">
        <text>ATP + protein L-histidine = ADP + protein N-phospho-L-histidine.</text>
        <dbReference type="EC" id="2.7.13.3"/>
    </reaction>
</comment>
<evidence type="ECO:0000256" key="5">
    <source>
        <dbReference type="SAM" id="Phobius"/>
    </source>
</evidence>
<keyword evidence="3 4" id="KW-0597">Phosphoprotein</keyword>
<organism evidence="8 10">
    <name type="scientific">Sphingosinicella microcystinivorans</name>
    <dbReference type="NCBI Taxonomy" id="335406"/>
    <lineage>
        <taxon>Bacteria</taxon>
        <taxon>Pseudomonadati</taxon>
        <taxon>Pseudomonadota</taxon>
        <taxon>Alphaproteobacteria</taxon>
        <taxon>Sphingomonadales</taxon>
        <taxon>Sphingosinicellaceae</taxon>
        <taxon>Sphingosinicella</taxon>
    </lineage>
</organism>
<dbReference type="InterPro" id="IPR036097">
    <property type="entry name" value="HisK_dim/P_sf"/>
</dbReference>
<keyword evidence="8" id="KW-0418">Kinase</keyword>
<keyword evidence="5" id="KW-0812">Transmembrane</keyword>
<reference evidence="9 11" key="2">
    <citation type="submission" date="2018-10" db="EMBL/GenBank/DDBJ databases">
        <title>Genomic Encyclopedia of Type Strains, Phase IV (KMG-IV): sequencing the most valuable type-strain genomes for metagenomic binning, comparative biology and taxonomic classification.</title>
        <authorList>
            <person name="Goeker M."/>
        </authorList>
    </citation>
    <scope>NUCLEOTIDE SEQUENCE [LARGE SCALE GENOMIC DNA]</scope>
    <source>
        <strain evidence="9 11">DSM 19791</strain>
    </source>
</reference>
<dbReference type="PANTHER" id="PTHR43065">
    <property type="entry name" value="SENSOR HISTIDINE KINASE"/>
    <property type="match status" value="1"/>
</dbReference>
<evidence type="ECO:0000259" key="7">
    <source>
        <dbReference type="PROSITE" id="PS50110"/>
    </source>
</evidence>
<dbReference type="SMART" id="SM00448">
    <property type="entry name" value="REC"/>
    <property type="match status" value="1"/>
</dbReference>
<dbReference type="PROSITE" id="PS01295">
    <property type="entry name" value="ISPD"/>
    <property type="match status" value="1"/>
</dbReference>
<dbReference type="Pfam" id="PF08448">
    <property type="entry name" value="PAS_4"/>
    <property type="match status" value="1"/>
</dbReference>
<protein>
    <recommendedName>
        <fullName evidence="2">histidine kinase</fullName>
        <ecNumber evidence="2">2.7.13.3</ecNumber>
    </recommendedName>
</protein>
<dbReference type="InterPro" id="IPR005467">
    <property type="entry name" value="His_kinase_dom"/>
</dbReference>
<evidence type="ECO:0000256" key="1">
    <source>
        <dbReference type="ARBA" id="ARBA00000085"/>
    </source>
</evidence>
<dbReference type="SUPFAM" id="SSF52172">
    <property type="entry name" value="CheY-like"/>
    <property type="match status" value="1"/>
</dbReference>
<keyword evidence="5" id="KW-0472">Membrane</keyword>
<dbReference type="SMART" id="SM00387">
    <property type="entry name" value="HATPase_c"/>
    <property type="match status" value="1"/>
</dbReference>
<dbReference type="InterPro" id="IPR013656">
    <property type="entry name" value="PAS_4"/>
</dbReference>
<feature type="domain" description="Response regulatory" evidence="7">
    <location>
        <begin position="692"/>
        <end position="807"/>
    </location>
</feature>
<dbReference type="InterPro" id="IPR035965">
    <property type="entry name" value="PAS-like_dom_sf"/>
</dbReference>
<evidence type="ECO:0000313" key="11">
    <source>
        <dbReference type="Proteomes" id="UP000276029"/>
    </source>
</evidence>
<feature type="transmembrane region" description="Helical" evidence="5">
    <location>
        <begin position="32"/>
        <end position="54"/>
    </location>
</feature>
<dbReference type="Gene3D" id="1.10.287.130">
    <property type="match status" value="1"/>
</dbReference>
<evidence type="ECO:0000256" key="4">
    <source>
        <dbReference type="PROSITE-ProRule" id="PRU00169"/>
    </source>
</evidence>
<dbReference type="KEGG" id="smic:SmB9_27400"/>
<keyword evidence="5" id="KW-1133">Transmembrane helix</keyword>
<dbReference type="InterPro" id="IPR001789">
    <property type="entry name" value="Sig_transdc_resp-reg_receiver"/>
</dbReference>
<feature type="modified residue" description="4-aspartylphosphate" evidence="4">
    <location>
        <position position="743"/>
    </location>
</feature>
<proteinExistence type="predicted"/>
<dbReference type="InterPro" id="IPR004358">
    <property type="entry name" value="Sig_transdc_His_kin-like_C"/>
</dbReference>
<dbReference type="RefSeq" id="WP_243445416.1">
    <property type="nucleotide sequence ID" value="NZ_AP018711.1"/>
</dbReference>
<accession>A0AAD1G1N4</accession>
<feature type="domain" description="Histidine kinase" evidence="6">
    <location>
        <begin position="447"/>
        <end position="670"/>
    </location>
</feature>
<evidence type="ECO:0000313" key="10">
    <source>
        <dbReference type="Proteomes" id="UP000275727"/>
    </source>
</evidence>